<dbReference type="RefSeq" id="WP_198574308.1">
    <property type="nucleotide sequence ID" value="NZ_JADWOX010000001.1"/>
</dbReference>
<evidence type="ECO:0000313" key="2">
    <source>
        <dbReference type="EMBL" id="MBI1682352.1"/>
    </source>
</evidence>
<evidence type="ECO:0000313" key="3">
    <source>
        <dbReference type="Proteomes" id="UP000639859"/>
    </source>
</evidence>
<sequence>MSDFELALSHAGKAAALREEADGALALADFHSAISRAHLRDWMARQAVGGNPPAAPVHRPGRGGEARG</sequence>
<keyword evidence="3" id="KW-1185">Reference proteome</keyword>
<dbReference type="EMBL" id="JADWOX010000001">
    <property type="protein sequence ID" value="MBI1682352.1"/>
    <property type="molecule type" value="Genomic_DNA"/>
</dbReference>
<comment type="caution">
    <text evidence="2">The sequence shown here is derived from an EMBL/GenBank/DDBJ whole genome shotgun (WGS) entry which is preliminary data.</text>
</comment>
<dbReference type="Proteomes" id="UP000639859">
    <property type="component" value="Unassembled WGS sequence"/>
</dbReference>
<gene>
    <name evidence="2" type="ORF">I4Q42_01575</name>
</gene>
<accession>A0ABS0SRV8</accession>
<proteinExistence type="predicted"/>
<protein>
    <submittedName>
        <fullName evidence="2">Uncharacterized protein</fullName>
    </submittedName>
</protein>
<evidence type="ECO:0000256" key="1">
    <source>
        <dbReference type="SAM" id="MobiDB-lite"/>
    </source>
</evidence>
<reference evidence="2 3" key="1">
    <citation type="submission" date="2020-11" db="EMBL/GenBank/DDBJ databases">
        <title>genome sequence of strain KACC 18849.</title>
        <authorList>
            <person name="Gao J."/>
            <person name="Zhang X."/>
        </authorList>
    </citation>
    <scope>NUCLEOTIDE SEQUENCE [LARGE SCALE GENOMIC DNA]</scope>
    <source>
        <strain evidence="2 3">KACC 18849</strain>
    </source>
</reference>
<feature type="region of interest" description="Disordered" evidence="1">
    <location>
        <begin position="47"/>
        <end position="68"/>
    </location>
</feature>
<organism evidence="2 3">
    <name type="scientific">Caulobacter hibisci</name>
    <dbReference type="NCBI Taxonomy" id="2035993"/>
    <lineage>
        <taxon>Bacteria</taxon>
        <taxon>Pseudomonadati</taxon>
        <taxon>Pseudomonadota</taxon>
        <taxon>Alphaproteobacteria</taxon>
        <taxon>Caulobacterales</taxon>
        <taxon>Caulobacteraceae</taxon>
        <taxon>Caulobacter</taxon>
    </lineage>
</organism>
<name>A0ABS0SRV8_9CAUL</name>